<dbReference type="AlphaFoldDB" id="E5A4Y0"/>
<evidence type="ECO:0000256" key="1">
    <source>
        <dbReference type="SAM" id="MobiDB-lite"/>
    </source>
</evidence>
<sequence>MDNRAKTLKEGNRHQPGRNPPSASVRILQVSVPTENP</sequence>
<feature type="compositionally biased region" description="Basic and acidic residues" evidence="1">
    <location>
        <begin position="1"/>
        <end position="13"/>
    </location>
</feature>
<dbReference type="Proteomes" id="UP000002668">
    <property type="component" value="Genome"/>
</dbReference>
<evidence type="ECO:0000313" key="2">
    <source>
        <dbReference type="EMBL" id="CBX98678.1"/>
    </source>
</evidence>
<accession>E5A4Y0</accession>
<keyword evidence="3" id="KW-1185">Reference proteome</keyword>
<dbReference type="HOGENOM" id="CLU_3351262_0_0_1"/>
<evidence type="ECO:0000313" key="3">
    <source>
        <dbReference type="Proteomes" id="UP000002668"/>
    </source>
</evidence>
<dbReference type="VEuPathDB" id="FungiDB:LEMA_uP079170.1"/>
<dbReference type="EMBL" id="FP929134">
    <property type="protein sequence ID" value="CBX98678.1"/>
    <property type="molecule type" value="Genomic_DNA"/>
</dbReference>
<organism evidence="3">
    <name type="scientific">Leptosphaeria maculans (strain JN3 / isolate v23.1.3 / race Av1-4-5-6-7-8)</name>
    <name type="common">Blackleg fungus</name>
    <name type="synonym">Phoma lingam</name>
    <dbReference type="NCBI Taxonomy" id="985895"/>
    <lineage>
        <taxon>Eukaryota</taxon>
        <taxon>Fungi</taxon>
        <taxon>Dikarya</taxon>
        <taxon>Ascomycota</taxon>
        <taxon>Pezizomycotina</taxon>
        <taxon>Dothideomycetes</taxon>
        <taxon>Pleosporomycetidae</taxon>
        <taxon>Pleosporales</taxon>
        <taxon>Pleosporineae</taxon>
        <taxon>Leptosphaeriaceae</taxon>
        <taxon>Plenodomus</taxon>
        <taxon>Plenodomus lingam/Leptosphaeria maculans species complex</taxon>
    </lineage>
</organism>
<proteinExistence type="predicted"/>
<name>E5A4Y0_LEPMJ</name>
<dbReference type="InParanoid" id="E5A4Y0"/>
<gene>
    <name evidence="2" type="ORF">LEMA_uP079170.1</name>
</gene>
<reference evidence="3" key="1">
    <citation type="journal article" date="2011" name="Nat. Commun.">
        <title>Effector diversification within compartments of the Leptosphaeria maculans genome affected by Repeat-Induced Point mutations.</title>
        <authorList>
            <person name="Rouxel T."/>
            <person name="Grandaubert J."/>
            <person name="Hane J.K."/>
            <person name="Hoede C."/>
            <person name="van de Wouw A.P."/>
            <person name="Couloux A."/>
            <person name="Dominguez V."/>
            <person name="Anthouard V."/>
            <person name="Bally P."/>
            <person name="Bourras S."/>
            <person name="Cozijnsen A.J."/>
            <person name="Ciuffetti L.M."/>
            <person name="Degrave A."/>
            <person name="Dilmaghani A."/>
            <person name="Duret L."/>
            <person name="Fudal I."/>
            <person name="Goodwin S.B."/>
            <person name="Gout L."/>
            <person name="Glaser N."/>
            <person name="Linglin J."/>
            <person name="Kema G.H.J."/>
            <person name="Lapalu N."/>
            <person name="Lawrence C.B."/>
            <person name="May K."/>
            <person name="Meyer M."/>
            <person name="Ollivier B."/>
            <person name="Poulain J."/>
            <person name="Schoch C.L."/>
            <person name="Simon A."/>
            <person name="Spatafora J.W."/>
            <person name="Stachowiak A."/>
            <person name="Turgeon B.G."/>
            <person name="Tyler B.M."/>
            <person name="Vincent D."/>
            <person name="Weissenbach J."/>
            <person name="Amselem J."/>
            <person name="Quesneville H."/>
            <person name="Oliver R.P."/>
            <person name="Wincker P."/>
            <person name="Balesdent M.-H."/>
            <person name="Howlett B.J."/>
        </authorList>
    </citation>
    <scope>NUCLEOTIDE SEQUENCE [LARGE SCALE GENOMIC DNA]</scope>
    <source>
        <strain evidence="3">JN3 / isolate v23.1.3 / race Av1-4-5-6-7-8</strain>
    </source>
</reference>
<protein>
    <submittedName>
        <fullName evidence="2">Predicted protein</fullName>
    </submittedName>
</protein>
<feature type="region of interest" description="Disordered" evidence="1">
    <location>
        <begin position="1"/>
        <end position="37"/>
    </location>
</feature>